<dbReference type="Pfam" id="PF00443">
    <property type="entry name" value="UCH"/>
    <property type="match status" value="1"/>
</dbReference>
<dbReference type="CDD" id="cd02257">
    <property type="entry name" value="Peptidase_C19"/>
    <property type="match status" value="1"/>
</dbReference>
<dbReference type="PROSITE" id="PS50235">
    <property type="entry name" value="USP_3"/>
    <property type="match status" value="1"/>
</dbReference>
<sequence length="811" mass="90740">MAHVFDQVSDECSKVISERLGNEQLANDEVKVPNNPVITNFMFKIQNYIVCESCGHTSKTSEESTSLPIDFAVTDSRHEETPLHRIVSIQTMLDDCLRNEKVEHRCDSCGSNSAEIKHKFQKIPRCLVMYLKRYTFEGVKRTDNVEIPLYVTLKGHCTDTMESYEQVPLSTTKIDLLSVDSSIEREDLLTPQKSQSNDSERVTSPTDENDDSQNLCTPLNVSKIDSTCRTSLETLQRNHRRSSSNVPRRLWSSSNSNDIPGDLRNESVRTAAASERRCRSSETRSGSLTPLKQPDTLAPYKSANLSKLLATESCVRDVESPQLPEIILPPSDESADSPMSVDDITPPLSSTKKSAQRSAPRSPSSSPHVVVPSLERQHLNSTNIDASRRCSPPYATPKRVRKGPFTDEELAQMSESEQMKAALELSIRTAESGEVGVIAKDCEQTLTEADEAEWRLATEMAVAEDENMNKITEGVDIEESARLAQEPAATPQDVPLKNDAMKTPKSDHLDTSAQSAVLVYEHRGLRSIKSKAITNAWRAKACKFLRVKMADEIVYPAESEEVEMSLRDRPARCGTVAGDGNCLFRALAFAITGGSDRQHAAIRQCITSFELGNEDRFRVLVEKDAKTWEDHVDALISDGSWGGSSELTAIATMLRIEVWTFLDGRWVCYAPRFQKGAERDEIVDIPINEYQLGSRPAIYLLNEHCHYSPVIELSNKRFLADQALERRLKINADSGELKPSYRLVSVVSHYGSSSYSGHYVCDVWNQKQSEWLHCDDSSVSEISEKNVRIGRTTTGYLFFYMARDVLDEEAV</sequence>
<dbReference type="InterPro" id="IPR050164">
    <property type="entry name" value="Peptidase_C19"/>
</dbReference>
<name>A0A0M3K5U7_ANISI</name>
<dbReference type="PANTHER" id="PTHR24006:SF915">
    <property type="entry name" value="UBIQUITIN CARBOXYL-TERMINAL HYDROLASE-RELATED"/>
    <property type="match status" value="1"/>
</dbReference>
<dbReference type="EMBL" id="UYRR01032529">
    <property type="protein sequence ID" value="VDK55931.1"/>
    <property type="molecule type" value="Genomic_DNA"/>
</dbReference>
<dbReference type="GO" id="GO:0000082">
    <property type="term" value="P:G1/S transition of mitotic cell cycle"/>
    <property type="evidence" value="ECO:0007669"/>
    <property type="project" value="TreeGrafter"/>
</dbReference>
<dbReference type="OrthoDB" id="5813749at2759"/>
<accession>A0A0M3K5U7</accession>
<reference evidence="7" key="1">
    <citation type="submission" date="2017-02" db="UniProtKB">
        <authorList>
            <consortium name="WormBaseParasite"/>
        </authorList>
    </citation>
    <scope>IDENTIFICATION</scope>
</reference>
<dbReference type="InterPro" id="IPR018200">
    <property type="entry name" value="USP_CS"/>
</dbReference>
<dbReference type="GO" id="GO:0004843">
    <property type="term" value="F:cysteine-type deubiquitinase activity"/>
    <property type="evidence" value="ECO:0007669"/>
    <property type="project" value="InterPro"/>
</dbReference>
<dbReference type="Gene3D" id="3.90.70.10">
    <property type="entry name" value="Cysteine proteinases"/>
    <property type="match status" value="2"/>
</dbReference>
<keyword evidence="6" id="KW-1185">Reference proteome</keyword>
<dbReference type="PROSITE" id="PS00973">
    <property type="entry name" value="USP_2"/>
    <property type="match status" value="1"/>
</dbReference>
<evidence type="ECO:0000256" key="2">
    <source>
        <dbReference type="SAM" id="MobiDB-lite"/>
    </source>
</evidence>
<dbReference type="WBParaSite" id="ASIM_0001633801-mRNA-1">
    <property type="protein sequence ID" value="ASIM_0001633801-mRNA-1"/>
    <property type="gene ID" value="ASIM_0001633801"/>
</dbReference>
<protein>
    <submittedName>
        <fullName evidence="7">USP domain-containing protein</fullName>
    </submittedName>
</protein>
<dbReference type="CDD" id="cd22755">
    <property type="entry name" value="OTU_CeDUB-like"/>
    <property type="match status" value="1"/>
</dbReference>
<reference evidence="5 6" key="2">
    <citation type="submission" date="2018-11" db="EMBL/GenBank/DDBJ databases">
        <authorList>
            <consortium name="Pathogen Informatics"/>
        </authorList>
    </citation>
    <scope>NUCLEOTIDE SEQUENCE [LARGE SCALE GENOMIC DNA]</scope>
</reference>
<dbReference type="PANTHER" id="PTHR24006">
    <property type="entry name" value="UBIQUITIN CARBOXYL-TERMINAL HYDROLASE"/>
    <property type="match status" value="1"/>
</dbReference>
<dbReference type="PROSITE" id="PS50802">
    <property type="entry name" value="OTU"/>
    <property type="match status" value="1"/>
</dbReference>
<dbReference type="AlphaFoldDB" id="A0A0M3K5U7"/>
<evidence type="ECO:0000259" key="3">
    <source>
        <dbReference type="PROSITE" id="PS50235"/>
    </source>
</evidence>
<dbReference type="SUPFAM" id="SSF54001">
    <property type="entry name" value="Cysteine proteinases"/>
    <property type="match status" value="2"/>
</dbReference>
<feature type="domain" description="USP" evidence="3">
    <location>
        <begin position="1"/>
        <end position="803"/>
    </location>
</feature>
<feature type="region of interest" description="Disordered" evidence="2">
    <location>
        <begin position="235"/>
        <end position="297"/>
    </location>
</feature>
<evidence type="ECO:0000259" key="4">
    <source>
        <dbReference type="PROSITE" id="PS50802"/>
    </source>
</evidence>
<dbReference type="GO" id="GO:0016579">
    <property type="term" value="P:protein deubiquitination"/>
    <property type="evidence" value="ECO:0007669"/>
    <property type="project" value="InterPro"/>
</dbReference>
<dbReference type="GO" id="GO:0005634">
    <property type="term" value="C:nucleus"/>
    <property type="evidence" value="ECO:0007669"/>
    <property type="project" value="TreeGrafter"/>
</dbReference>
<evidence type="ECO:0000313" key="7">
    <source>
        <dbReference type="WBParaSite" id="ASIM_0001633801-mRNA-1"/>
    </source>
</evidence>
<dbReference type="InterPro" id="IPR003323">
    <property type="entry name" value="OTU_dom"/>
</dbReference>
<dbReference type="InterPro" id="IPR028889">
    <property type="entry name" value="USP"/>
</dbReference>
<proteinExistence type="inferred from homology"/>
<feature type="domain" description="OTU" evidence="4">
    <location>
        <begin position="571"/>
        <end position="713"/>
    </location>
</feature>
<comment type="similarity">
    <text evidence="1">Belongs to the peptidase C19 family.</text>
</comment>
<feature type="compositionally biased region" description="Polar residues" evidence="2">
    <location>
        <begin position="191"/>
        <end position="218"/>
    </location>
</feature>
<feature type="compositionally biased region" description="Low complexity" evidence="2">
    <location>
        <begin position="356"/>
        <end position="373"/>
    </location>
</feature>
<organism evidence="7">
    <name type="scientific">Anisakis simplex</name>
    <name type="common">Herring worm</name>
    <dbReference type="NCBI Taxonomy" id="6269"/>
    <lineage>
        <taxon>Eukaryota</taxon>
        <taxon>Metazoa</taxon>
        <taxon>Ecdysozoa</taxon>
        <taxon>Nematoda</taxon>
        <taxon>Chromadorea</taxon>
        <taxon>Rhabditida</taxon>
        <taxon>Spirurina</taxon>
        <taxon>Ascaridomorpha</taxon>
        <taxon>Ascaridoidea</taxon>
        <taxon>Anisakidae</taxon>
        <taxon>Anisakis</taxon>
        <taxon>Anisakis simplex complex</taxon>
    </lineage>
</organism>
<evidence type="ECO:0000256" key="1">
    <source>
        <dbReference type="ARBA" id="ARBA00009085"/>
    </source>
</evidence>
<feature type="region of interest" description="Disordered" evidence="2">
    <location>
        <begin position="321"/>
        <end position="401"/>
    </location>
</feature>
<evidence type="ECO:0000313" key="6">
    <source>
        <dbReference type="Proteomes" id="UP000267096"/>
    </source>
</evidence>
<dbReference type="InterPro" id="IPR038765">
    <property type="entry name" value="Papain-like_cys_pep_sf"/>
</dbReference>
<dbReference type="Proteomes" id="UP000267096">
    <property type="component" value="Unassembled WGS sequence"/>
</dbReference>
<evidence type="ECO:0000313" key="5">
    <source>
        <dbReference type="EMBL" id="VDK55931.1"/>
    </source>
</evidence>
<dbReference type="InterPro" id="IPR001394">
    <property type="entry name" value="Peptidase_C19_UCH"/>
</dbReference>
<gene>
    <name evidence="5" type="ORF">ASIM_LOCUS15745</name>
</gene>
<feature type="region of interest" description="Disordered" evidence="2">
    <location>
        <begin position="186"/>
        <end position="218"/>
    </location>
</feature>
<dbReference type="Gene3D" id="3.90.70.80">
    <property type="match status" value="1"/>
</dbReference>
<feature type="compositionally biased region" description="Polar residues" evidence="2">
    <location>
        <begin position="243"/>
        <end position="258"/>
    </location>
</feature>
<dbReference type="GO" id="GO:0005829">
    <property type="term" value="C:cytosol"/>
    <property type="evidence" value="ECO:0007669"/>
    <property type="project" value="TreeGrafter"/>
</dbReference>